<sequence>MARIVMPQPRKTVRVLTYGTFDLFHHGHVRLLRRLARLGDELIVGCSTDEFNALKGKKTAIPFAERVEVLESCRYVTRVIPEENWDQKVGDIHEHKISIFGMGDDWSGKFDDLKAHCEVIYLPRTEDVSSTQIKTNVGKMTRPRLIVGGGDNT</sequence>
<dbReference type="PANTHER" id="PTHR43793:SF1">
    <property type="entry name" value="FAD SYNTHASE"/>
    <property type="match status" value="1"/>
</dbReference>
<organism evidence="4 5">
    <name type="scientific">Rhodalgimonas zhirmunskyi</name>
    <dbReference type="NCBI Taxonomy" id="2964767"/>
    <lineage>
        <taxon>Bacteria</taxon>
        <taxon>Pseudomonadati</taxon>
        <taxon>Pseudomonadota</taxon>
        <taxon>Alphaproteobacteria</taxon>
        <taxon>Rhodobacterales</taxon>
        <taxon>Roseobacteraceae</taxon>
        <taxon>Rhodalgimonas</taxon>
    </lineage>
</organism>
<dbReference type="InterPro" id="IPR014729">
    <property type="entry name" value="Rossmann-like_a/b/a_fold"/>
</dbReference>
<comment type="caution">
    <text evidence="4">The sequence shown here is derived from an EMBL/GenBank/DDBJ whole genome shotgun (WGS) entry which is preliminary data.</text>
</comment>
<dbReference type="Proteomes" id="UP001227162">
    <property type="component" value="Unassembled WGS sequence"/>
</dbReference>
<dbReference type="NCBIfam" id="TIGR00125">
    <property type="entry name" value="cyt_tran_rel"/>
    <property type="match status" value="1"/>
</dbReference>
<protein>
    <submittedName>
        <fullName evidence="4">Adenylyltransferase/cytidyltransferase family protein</fullName>
    </submittedName>
</protein>
<dbReference type="Gene3D" id="3.40.50.620">
    <property type="entry name" value="HUPs"/>
    <property type="match status" value="1"/>
</dbReference>
<keyword evidence="1" id="KW-0808">Transferase</keyword>
<dbReference type="EMBL" id="JANFFA010000001">
    <property type="protein sequence ID" value="MDQ2092806.1"/>
    <property type="molecule type" value="Genomic_DNA"/>
</dbReference>
<dbReference type="AlphaFoldDB" id="A0AAJ1U333"/>
<reference evidence="4" key="2">
    <citation type="submission" date="2023-04" db="EMBL/GenBank/DDBJ databases">
        <title>'Rhodoalgimonas zhirmunskyi' gen. nov., isolated from a red alga.</title>
        <authorList>
            <person name="Nedashkovskaya O.I."/>
            <person name="Otstavnykh N.Y."/>
            <person name="Bystritskaya E.P."/>
            <person name="Balabanova L.A."/>
            <person name="Isaeva M.P."/>
        </authorList>
    </citation>
    <scope>NUCLEOTIDE SEQUENCE</scope>
    <source>
        <strain evidence="4">10Alg 79</strain>
    </source>
</reference>
<gene>
    <name evidence="4" type="ORF">NOI20_01640</name>
</gene>
<dbReference type="PANTHER" id="PTHR43793">
    <property type="entry name" value="FAD SYNTHASE"/>
    <property type="match status" value="1"/>
</dbReference>
<dbReference type="Pfam" id="PF01467">
    <property type="entry name" value="CTP_transf_like"/>
    <property type="match status" value="1"/>
</dbReference>
<evidence type="ECO:0000313" key="4">
    <source>
        <dbReference type="EMBL" id="MDQ2092806.1"/>
    </source>
</evidence>
<dbReference type="SUPFAM" id="SSF52374">
    <property type="entry name" value="Nucleotidylyl transferase"/>
    <property type="match status" value="1"/>
</dbReference>
<proteinExistence type="predicted"/>
<dbReference type="InterPro" id="IPR004821">
    <property type="entry name" value="Cyt_trans-like"/>
</dbReference>
<dbReference type="InterPro" id="IPR050385">
    <property type="entry name" value="Archaeal_FAD_synthase"/>
</dbReference>
<evidence type="ECO:0000313" key="5">
    <source>
        <dbReference type="Proteomes" id="UP001227162"/>
    </source>
</evidence>
<reference evidence="4" key="1">
    <citation type="submission" date="2022-07" db="EMBL/GenBank/DDBJ databases">
        <authorList>
            <person name="Otstavnykh N."/>
            <person name="Isaeva M."/>
            <person name="Bystritskaya E."/>
        </authorList>
    </citation>
    <scope>NUCLEOTIDE SEQUENCE</scope>
    <source>
        <strain evidence="4">10Alg 79</strain>
    </source>
</reference>
<accession>A0AAJ1U333</accession>
<evidence type="ECO:0000256" key="2">
    <source>
        <dbReference type="ARBA" id="ARBA00022695"/>
    </source>
</evidence>
<evidence type="ECO:0000256" key="1">
    <source>
        <dbReference type="ARBA" id="ARBA00022679"/>
    </source>
</evidence>
<dbReference type="GO" id="GO:0016779">
    <property type="term" value="F:nucleotidyltransferase activity"/>
    <property type="evidence" value="ECO:0007669"/>
    <property type="project" value="UniProtKB-KW"/>
</dbReference>
<keyword evidence="2 4" id="KW-0548">Nucleotidyltransferase</keyword>
<name>A0AAJ1U333_9RHOB</name>
<keyword evidence="5" id="KW-1185">Reference proteome</keyword>
<feature type="domain" description="Cytidyltransferase-like" evidence="3">
    <location>
        <begin position="16"/>
        <end position="135"/>
    </location>
</feature>
<evidence type="ECO:0000259" key="3">
    <source>
        <dbReference type="Pfam" id="PF01467"/>
    </source>
</evidence>
<dbReference type="RefSeq" id="WP_317624424.1">
    <property type="nucleotide sequence ID" value="NZ_JANFFA010000001.1"/>
</dbReference>